<dbReference type="Pfam" id="PF04297">
    <property type="entry name" value="UPF0122"/>
    <property type="match status" value="1"/>
</dbReference>
<name>A0A645A728_9ZZZZ</name>
<organism evidence="4">
    <name type="scientific">bioreactor metagenome</name>
    <dbReference type="NCBI Taxonomy" id="1076179"/>
    <lineage>
        <taxon>unclassified sequences</taxon>
        <taxon>metagenomes</taxon>
        <taxon>ecological metagenomes</taxon>
    </lineage>
</organism>
<protein>
    <submittedName>
        <fullName evidence="4">Uncharacterized protein</fullName>
    </submittedName>
</protein>
<keyword evidence="3" id="KW-0175">Coiled coil</keyword>
<dbReference type="PANTHER" id="PTHR40083">
    <property type="entry name" value="UPF0122 PROTEIN CBO2450/CLC_2298"/>
    <property type="match status" value="1"/>
</dbReference>
<dbReference type="HAMAP" id="MF_00245">
    <property type="entry name" value="UPF0122"/>
    <property type="match status" value="1"/>
</dbReference>
<dbReference type="Gene3D" id="1.10.10.10">
    <property type="entry name" value="Winged helix-like DNA-binding domain superfamily/Winged helix DNA-binding domain"/>
    <property type="match status" value="1"/>
</dbReference>
<accession>A0A645A728</accession>
<comment type="similarity">
    <text evidence="1">Belongs to the UPF0122 family.</text>
</comment>
<gene>
    <name evidence="4" type="ORF">SDC9_95233</name>
</gene>
<evidence type="ECO:0000256" key="3">
    <source>
        <dbReference type="SAM" id="Coils"/>
    </source>
</evidence>
<dbReference type="EMBL" id="VSSQ01012129">
    <property type="protein sequence ID" value="MPM48508.1"/>
    <property type="molecule type" value="Genomic_DNA"/>
</dbReference>
<dbReference type="SUPFAM" id="SSF88659">
    <property type="entry name" value="Sigma3 and sigma4 domains of RNA polymerase sigma factors"/>
    <property type="match status" value="1"/>
</dbReference>
<dbReference type="InterPro" id="IPR013324">
    <property type="entry name" value="RNA_pol_sigma_r3/r4-like"/>
</dbReference>
<sequence>MNNIKEILRANRLLETYGVLLTPSQKEIMEDYYAYNLSFAEIAEQRKISRSAVADSLKKTLEKLEELETNLHLLMEKEKLEKSIVEIEKINKDEKIKAILNEMKKEV</sequence>
<comment type="function">
    <text evidence="2">Might take part in the signal recognition particle (SRP) pathway. This is inferred from the conservation of its genetic proximity to ftsY/ffh. May be a regulatory protein.</text>
</comment>
<reference evidence="4" key="1">
    <citation type="submission" date="2019-08" db="EMBL/GenBank/DDBJ databases">
        <authorList>
            <person name="Kucharzyk K."/>
            <person name="Murdoch R.W."/>
            <person name="Higgins S."/>
            <person name="Loffler F."/>
        </authorList>
    </citation>
    <scope>NUCLEOTIDE SEQUENCE</scope>
</reference>
<evidence type="ECO:0000256" key="2">
    <source>
        <dbReference type="ARBA" id="ARBA00024764"/>
    </source>
</evidence>
<evidence type="ECO:0000256" key="1">
    <source>
        <dbReference type="ARBA" id="ARBA00008720"/>
    </source>
</evidence>
<dbReference type="PANTHER" id="PTHR40083:SF1">
    <property type="entry name" value="UPF0122 PROTEIN YLXM"/>
    <property type="match status" value="1"/>
</dbReference>
<evidence type="ECO:0000313" key="4">
    <source>
        <dbReference type="EMBL" id="MPM48508.1"/>
    </source>
</evidence>
<dbReference type="InterPro" id="IPR007394">
    <property type="entry name" value="UPF0122"/>
</dbReference>
<dbReference type="InterPro" id="IPR036388">
    <property type="entry name" value="WH-like_DNA-bd_sf"/>
</dbReference>
<comment type="caution">
    <text evidence="4">The sequence shown here is derived from an EMBL/GenBank/DDBJ whole genome shotgun (WGS) entry which is preliminary data.</text>
</comment>
<feature type="coiled-coil region" evidence="3">
    <location>
        <begin position="50"/>
        <end position="97"/>
    </location>
</feature>
<dbReference type="AlphaFoldDB" id="A0A645A728"/>
<proteinExistence type="inferred from homology"/>